<comment type="function">
    <text evidence="10">CRISPR (clustered regularly interspaced short palindromic repeat), is an adaptive immune system that provides protection against mobile genetic elements (viruses, transposable elements and conjugative plasmids). CRISPR clusters contain spacers, sequences complementary to antecedent mobile elements, and target invading nucleic acids. CRISPR clusters are transcribed and processed into CRISPR RNA (crRNA). Acts as a dsDNA endonuclease. Involved in the integration of spacer DNA into the CRISPR cassette.</text>
</comment>
<dbReference type="CDD" id="cd09721">
    <property type="entry name" value="Cas1_I-C"/>
    <property type="match status" value="1"/>
</dbReference>
<keyword evidence="12" id="KW-1185">Reference proteome</keyword>
<evidence type="ECO:0000256" key="6">
    <source>
        <dbReference type="ARBA" id="ARBA00023118"/>
    </source>
</evidence>
<dbReference type="EC" id="3.1.-.-" evidence="10"/>
<keyword evidence="6 10" id="KW-0051">Antiviral defense</keyword>
<reference evidence="11 12" key="2">
    <citation type="journal article" date="2012" name="Int. J. Syst. Evol. Microbiol.">
        <title>Magnetococcus marinus gen. nov., sp. nov., a marine, magnetotactic bacterium that represents a novel lineage (Magnetococcaceae fam. nov.; Magnetococcales ord. nov.) at the base of the Alphaproteobacteria.</title>
        <authorList>
            <person name="Bazylinski D.A."/>
            <person name="Williams T.J."/>
            <person name="Lefevre C.T."/>
            <person name="Berg R.J."/>
            <person name="Zhang C.L."/>
            <person name="Bowser S.S."/>
            <person name="Dean A.J."/>
            <person name="Beveridge T.J."/>
        </authorList>
    </citation>
    <scope>NUCLEOTIDE SEQUENCE [LARGE SCALE GENOMIC DNA]</scope>
    <source>
        <strain evidence="12">ATCC BAA-1437 / JCM 17883 / MC-1</strain>
    </source>
</reference>
<dbReference type="GO" id="GO:0043571">
    <property type="term" value="P:maintenance of CRISPR repeat elements"/>
    <property type="evidence" value="ECO:0007669"/>
    <property type="project" value="UniProtKB-UniRule"/>
</dbReference>
<evidence type="ECO:0000256" key="2">
    <source>
        <dbReference type="ARBA" id="ARBA00022723"/>
    </source>
</evidence>
<sequence>MRTHLNTLFINTQGSYLAKKGECIDVRQEQRSMAMVPIHTLEGVACFGQVSYSPYLMAHCAEHGVSLSHFDERGRFLAAMRGPTSGNVLLRRQQYRWADDPQQAAQMTRFILHAKLRNGRTVMARALRERGQTNTALETTVHELGVLVALLDKTDSVESLRGLEGRAGALYWGSFQHLIYQDSPEFKFFGRSRRPPLDRVNALLSFLYAMLMHDVRSALEGVGLDPYVGFLHQDRPGRPGLALDMMEEFRPYLADRLALTLINRGQLGAKDFEVQASQATYLTEAGRKKVIVAYQKRKDEQITHPFLQEHCAIGMVWHLQALLLARYIRGDLDGYPAFLWR</sequence>
<evidence type="ECO:0000313" key="11">
    <source>
        <dbReference type="EMBL" id="ABK46009.1"/>
    </source>
</evidence>
<dbReference type="InterPro" id="IPR050646">
    <property type="entry name" value="Cas1"/>
</dbReference>
<dbReference type="NCBIfam" id="TIGR00287">
    <property type="entry name" value="cas1"/>
    <property type="match status" value="1"/>
</dbReference>
<keyword evidence="8 10" id="KW-0464">Manganese</keyword>
<dbReference type="GO" id="GO:0046872">
    <property type="term" value="F:metal ion binding"/>
    <property type="evidence" value="ECO:0007669"/>
    <property type="project" value="UniProtKB-UniRule"/>
</dbReference>
<dbReference type="EMBL" id="CP000471">
    <property type="protein sequence ID" value="ABK46009.1"/>
    <property type="molecule type" value="Genomic_DNA"/>
</dbReference>
<dbReference type="Proteomes" id="UP000002586">
    <property type="component" value="Chromosome"/>
</dbReference>
<dbReference type="InterPro" id="IPR019856">
    <property type="entry name" value="CRISPR-assoc_Cas1_DVULG"/>
</dbReference>
<keyword evidence="7 10" id="KW-0238">DNA-binding</keyword>
<dbReference type="GO" id="GO:0016787">
    <property type="term" value="F:hydrolase activity"/>
    <property type="evidence" value="ECO:0007669"/>
    <property type="project" value="UniProtKB-KW"/>
</dbReference>
<feature type="binding site" evidence="10">
    <location>
        <position position="232"/>
    </location>
    <ligand>
        <name>Mn(2+)</name>
        <dbReference type="ChEBI" id="CHEBI:29035"/>
    </ligand>
</feature>
<accession>A0LDG6</accession>
<comment type="subunit">
    <text evidence="9 10">Homodimer, forms a heterotetramer with a Cas2 homodimer.</text>
</comment>
<keyword evidence="4 10" id="KW-0378">Hydrolase</keyword>
<reference evidence="12" key="1">
    <citation type="journal article" date="2009" name="Appl. Environ. Microbiol.">
        <title>Complete genome sequence of the chemolithoautotrophic marine magnetotactic coccus strain MC-1.</title>
        <authorList>
            <person name="Schubbe S."/>
            <person name="Williams T.J."/>
            <person name="Xie G."/>
            <person name="Kiss H.E."/>
            <person name="Brettin T.S."/>
            <person name="Martinez D."/>
            <person name="Ross C.A."/>
            <person name="Schuler D."/>
            <person name="Cox B.L."/>
            <person name="Nealson K.H."/>
            <person name="Bazylinski D.A."/>
        </authorList>
    </citation>
    <scope>NUCLEOTIDE SEQUENCE [LARGE SCALE GENOMIC DNA]</scope>
    <source>
        <strain evidence="12">ATCC BAA-1437 / JCM 17883 / MC-1</strain>
    </source>
</reference>
<comment type="cofactor">
    <cofactor evidence="10">
        <name>Mg(2+)</name>
        <dbReference type="ChEBI" id="CHEBI:18420"/>
    </cofactor>
    <cofactor evidence="10">
        <name>Mn(2+)</name>
        <dbReference type="ChEBI" id="CHEBI:29035"/>
    </cofactor>
</comment>
<keyword evidence="2 10" id="KW-0479">Metal-binding</keyword>
<dbReference type="HOGENOM" id="CLU_052779_1_0_5"/>
<keyword evidence="3 10" id="KW-0255">Endonuclease</keyword>
<dbReference type="InterPro" id="IPR042211">
    <property type="entry name" value="CRISPR-assoc_Cas1_N"/>
</dbReference>
<gene>
    <name evidence="10" type="primary">cas1</name>
    <name evidence="11" type="ordered locus">Mmc1_3524</name>
</gene>
<keyword evidence="5 10" id="KW-0460">Magnesium</keyword>
<name>A0LDG6_MAGMM</name>
<dbReference type="PANTHER" id="PTHR34353:SF2">
    <property type="entry name" value="CRISPR-ASSOCIATED ENDONUCLEASE CAS1 1"/>
    <property type="match status" value="1"/>
</dbReference>
<dbReference type="Gene3D" id="1.20.120.920">
    <property type="entry name" value="CRISPR-associated endonuclease Cas1, C-terminal domain"/>
    <property type="match status" value="1"/>
</dbReference>
<evidence type="ECO:0000256" key="1">
    <source>
        <dbReference type="ARBA" id="ARBA00022722"/>
    </source>
</evidence>
<feature type="binding site" evidence="10">
    <location>
        <position position="164"/>
    </location>
    <ligand>
        <name>Mn(2+)</name>
        <dbReference type="ChEBI" id="CHEBI:29035"/>
    </ligand>
</feature>
<evidence type="ECO:0000256" key="4">
    <source>
        <dbReference type="ARBA" id="ARBA00022801"/>
    </source>
</evidence>
<dbReference type="KEGG" id="mgm:Mmc1_3524"/>
<dbReference type="InterPro" id="IPR042206">
    <property type="entry name" value="CRISPR-assoc_Cas1_C"/>
</dbReference>
<dbReference type="GO" id="GO:0003677">
    <property type="term" value="F:DNA binding"/>
    <property type="evidence" value="ECO:0007669"/>
    <property type="project" value="UniProtKB-KW"/>
</dbReference>
<evidence type="ECO:0000256" key="9">
    <source>
        <dbReference type="ARBA" id="ARBA00038592"/>
    </source>
</evidence>
<dbReference type="STRING" id="156889.Mmc1_3524"/>
<organism evidence="11 12">
    <name type="scientific">Magnetococcus marinus (strain ATCC BAA-1437 / JCM 17883 / MC-1)</name>
    <dbReference type="NCBI Taxonomy" id="156889"/>
    <lineage>
        <taxon>Bacteria</taxon>
        <taxon>Pseudomonadati</taxon>
        <taxon>Pseudomonadota</taxon>
        <taxon>Magnetococcia</taxon>
        <taxon>Magnetococcales</taxon>
        <taxon>Magnetococcaceae</taxon>
        <taxon>Magnetococcus</taxon>
    </lineage>
</organism>
<dbReference type="HAMAP" id="MF_01470">
    <property type="entry name" value="Cas1"/>
    <property type="match status" value="1"/>
</dbReference>
<dbReference type="NCBIfam" id="TIGR03640">
    <property type="entry name" value="cas1_DVULG"/>
    <property type="match status" value="1"/>
</dbReference>
<dbReference type="eggNOG" id="COG1518">
    <property type="taxonomic scope" value="Bacteria"/>
</dbReference>
<evidence type="ECO:0000256" key="8">
    <source>
        <dbReference type="ARBA" id="ARBA00023211"/>
    </source>
</evidence>
<proteinExistence type="inferred from homology"/>
<evidence type="ECO:0000256" key="5">
    <source>
        <dbReference type="ARBA" id="ARBA00022842"/>
    </source>
</evidence>
<dbReference type="PANTHER" id="PTHR34353">
    <property type="entry name" value="CRISPR-ASSOCIATED ENDONUCLEASE CAS1 1"/>
    <property type="match status" value="1"/>
</dbReference>
<dbReference type="GO" id="GO:0004520">
    <property type="term" value="F:DNA endonuclease activity"/>
    <property type="evidence" value="ECO:0007669"/>
    <property type="project" value="InterPro"/>
</dbReference>
<evidence type="ECO:0000256" key="7">
    <source>
        <dbReference type="ARBA" id="ARBA00023125"/>
    </source>
</evidence>
<dbReference type="RefSeq" id="WP_011715065.1">
    <property type="nucleotide sequence ID" value="NC_008576.1"/>
</dbReference>
<comment type="similarity">
    <text evidence="10">Belongs to the CRISPR-associated endonuclease Cas1 family.</text>
</comment>
<dbReference type="InterPro" id="IPR002729">
    <property type="entry name" value="CRISPR-assoc_Cas1"/>
</dbReference>
<evidence type="ECO:0000256" key="10">
    <source>
        <dbReference type="HAMAP-Rule" id="MF_01470"/>
    </source>
</evidence>
<dbReference type="GO" id="GO:0051607">
    <property type="term" value="P:defense response to virus"/>
    <property type="evidence" value="ECO:0007669"/>
    <property type="project" value="UniProtKB-UniRule"/>
</dbReference>
<evidence type="ECO:0000313" key="12">
    <source>
        <dbReference type="Proteomes" id="UP000002586"/>
    </source>
</evidence>
<dbReference type="OrthoDB" id="9803119at2"/>
<dbReference type="AlphaFoldDB" id="A0LDG6"/>
<dbReference type="Gene3D" id="3.100.10.20">
    <property type="entry name" value="CRISPR-associated endonuclease Cas1, N-terminal domain"/>
    <property type="match status" value="1"/>
</dbReference>
<evidence type="ECO:0000256" key="3">
    <source>
        <dbReference type="ARBA" id="ARBA00022759"/>
    </source>
</evidence>
<dbReference type="Pfam" id="PF01867">
    <property type="entry name" value="Cas_Cas1"/>
    <property type="match status" value="1"/>
</dbReference>
<keyword evidence="1 10" id="KW-0540">Nuclease</keyword>
<protein>
    <recommendedName>
        <fullName evidence="10">CRISPR-associated endonuclease Cas1</fullName>
        <ecNumber evidence="10">3.1.-.-</ecNumber>
    </recommendedName>
</protein>
<feature type="binding site" evidence="10">
    <location>
        <position position="247"/>
    </location>
    <ligand>
        <name>Mn(2+)</name>
        <dbReference type="ChEBI" id="CHEBI:29035"/>
    </ligand>
</feature>